<gene>
    <name evidence="2" type="ORF">N329_06328</name>
</gene>
<name>A0A091NWB2_HALAL</name>
<feature type="non-terminal residue" evidence="2">
    <location>
        <position position="177"/>
    </location>
</feature>
<accession>A0A091NWB2</accession>
<dbReference type="GO" id="GO:0045815">
    <property type="term" value="P:transcription initiation-coupled chromatin remodeling"/>
    <property type="evidence" value="ECO:0007669"/>
    <property type="project" value="TreeGrafter"/>
</dbReference>
<dbReference type="InterPro" id="IPR032743">
    <property type="entry name" value="FAM47"/>
</dbReference>
<dbReference type="Proteomes" id="UP000054379">
    <property type="component" value="Unassembled WGS sequence"/>
</dbReference>
<proteinExistence type="inferred from homology"/>
<reference evidence="2 3" key="1">
    <citation type="submission" date="2014-04" db="EMBL/GenBank/DDBJ databases">
        <title>Genome evolution of avian class.</title>
        <authorList>
            <person name="Zhang G."/>
            <person name="Li C."/>
        </authorList>
    </citation>
    <scope>NUCLEOTIDE SEQUENCE [LARGE SCALE GENOMIC DNA]</scope>
    <source>
        <strain evidence="2">BGI_N329</strain>
    </source>
</reference>
<dbReference type="AlphaFoldDB" id="A0A091NWB2"/>
<comment type="similarity">
    <text evidence="1">Belongs to the FAM47 family.</text>
</comment>
<protein>
    <submittedName>
        <fullName evidence="2">Uncharacterized protein</fullName>
    </submittedName>
</protein>
<dbReference type="EMBL" id="KK642285">
    <property type="protein sequence ID" value="KFP96719.1"/>
    <property type="molecule type" value="Genomic_DNA"/>
</dbReference>
<feature type="non-terminal residue" evidence="2">
    <location>
        <position position="1"/>
    </location>
</feature>
<organism evidence="2 3">
    <name type="scientific">Haliaeetus albicilla</name>
    <name type="common">White-tailed sea-eagle</name>
    <name type="synonym">Falco albicilla</name>
    <dbReference type="NCBI Taxonomy" id="8969"/>
    <lineage>
        <taxon>Eukaryota</taxon>
        <taxon>Metazoa</taxon>
        <taxon>Chordata</taxon>
        <taxon>Craniata</taxon>
        <taxon>Vertebrata</taxon>
        <taxon>Euteleostomi</taxon>
        <taxon>Archelosauria</taxon>
        <taxon>Archosauria</taxon>
        <taxon>Dinosauria</taxon>
        <taxon>Saurischia</taxon>
        <taxon>Theropoda</taxon>
        <taxon>Coelurosauria</taxon>
        <taxon>Aves</taxon>
        <taxon>Neognathae</taxon>
        <taxon>Neoaves</taxon>
        <taxon>Telluraves</taxon>
        <taxon>Accipitrimorphae</taxon>
        <taxon>Accipitriformes</taxon>
        <taxon>Accipitridae</taxon>
        <taxon>Accipitrinae</taxon>
        <taxon>Haliaeetus</taxon>
    </lineage>
</organism>
<dbReference type="GO" id="GO:0000785">
    <property type="term" value="C:chromatin"/>
    <property type="evidence" value="ECO:0007669"/>
    <property type="project" value="TreeGrafter"/>
</dbReference>
<evidence type="ECO:0000256" key="1">
    <source>
        <dbReference type="ARBA" id="ARBA00005277"/>
    </source>
</evidence>
<evidence type="ECO:0000313" key="2">
    <source>
        <dbReference type="EMBL" id="KFP96719.1"/>
    </source>
</evidence>
<dbReference type="PANTHER" id="PTHR46449">
    <property type="entry name" value="ZGC:158260"/>
    <property type="match status" value="1"/>
</dbReference>
<evidence type="ECO:0000313" key="3">
    <source>
        <dbReference type="Proteomes" id="UP000054379"/>
    </source>
</evidence>
<sequence>CINICSGTESRGKNQCTQLSKKVAARGKEAMPTDFIPPDEHVKRVTKHFCDWVMSLGGGNCSIDEDTLVSLLSASCEREATVPSPFHAVKFNTAEAVQSKSQKISPPQLAIRSSHHLRSLSCQVKEMEVIQLHSTQAFKDFLERKGYRKPWFLLKMLAGGNDSRAPEETSKACKKVT</sequence>
<dbReference type="PANTHER" id="PTHR46449:SF5">
    <property type="entry name" value="FAMILY WITH SEQUENCE SIMILARITY 47 MEMBER E"/>
    <property type="match status" value="1"/>
</dbReference>